<sequence>IRKSAIIVAATMYMALFAGNPVLLA</sequence>
<name>A0A0F8ZXI8_9ZZZZ</name>
<gene>
    <name evidence="2" type="ORF">LCGC14_2640500</name>
</gene>
<comment type="caution">
    <text evidence="2">The sequence shown here is derived from an EMBL/GenBank/DDBJ whole genome shotgun (WGS) entry which is preliminary data.</text>
</comment>
<evidence type="ECO:0000256" key="1">
    <source>
        <dbReference type="SAM" id="Phobius"/>
    </source>
</evidence>
<keyword evidence="1" id="KW-0812">Transmembrane</keyword>
<evidence type="ECO:0000313" key="2">
    <source>
        <dbReference type="EMBL" id="KKK98662.1"/>
    </source>
</evidence>
<accession>A0A0F8ZXI8</accession>
<reference evidence="2" key="1">
    <citation type="journal article" date="2015" name="Nature">
        <title>Complex archaea that bridge the gap between prokaryotes and eukaryotes.</title>
        <authorList>
            <person name="Spang A."/>
            <person name="Saw J.H."/>
            <person name="Jorgensen S.L."/>
            <person name="Zaremba-Niedzwiedzka K."/>
            <person name="Martijn J."/>
            <person name="Lind A.E."/>
            <person name="van Eijk R."/>
            <person name="Schleper C."/>
            <person name="Guy L."/>
            <person name="Ettema T.J."/>
        </authorList>
    </citation>
    <scope>NUCLEOTIDE SEQUENCE</scope>
</reference>
<organism evidence="2">
    <name type="scientific">marine sediment metagenome</name>
    <dbReference type="NCBI Taxonomy" id="412755"/>
    <lineage>
        <taxon>unclassified sequences</taxon>
        <taxon>metagenomes</taxon>
        <taxon>ecological metagenomes</taxon>
    </lineage>
</organism>
<feature type="non-terminal residue" evidence="2">
    <location>
        <position position="1"/>
    </location>
</feature>
<dbReference type="AlphaFoldDB" id="A0A0F8ZXI8"/>
<keyword evidence="1" id="KW-1133">Transmembrane helix</keyword>
<protein>
    <submittedName>
        <fullName evidence="2">Uncharacterized protein</fullName>
    </submittedName>
</protein>
<keyword evidence="1" id="KW-0472">Membrane</keyword>
<feature type="transmembrane region" description="Helical" evidence="1">
    <location>
        <begin position="6"/>
        <end position="24"/>
    </location>
</feature>
<proteinExistence type="predicted"/>
<dbReference type="EMBL" id="LAZR01045527">
    <property type="protein sequence ID" value="KKK98662.1"/>
    <property type="molecule type" value="Genomic_DNA"/>
</dbReference>